<dbReference type="GeneID" id="17038386"/>
<name>I0YPU1_COCSC</name>
<keyword evidence="2" id="KW-1185">Reference proteome</keyword>
<organism evidence="1 2">
    <name type="scientific">Coccomyxa subellipsoidea (strain C-169)</name>
    <name type="common">Green microalga</name>
    <dbReference type="NCBI Taxonomy" id="574566"/>
    <lineage>
        <taxon>Eukaryota</taxon>
        <taxon>Viridiplantae</taxon>
        <taxon>Chlorophyta</taxon>
        <taxon>core chlorophytes</taxon>
        <taxon>Trebouxiophyceae</taxon>
        <taxon>Trebouxiophyceae incertae sedis</taxon>
        <taxon>Coccomyxaceae</taxon>
        <taxon>Coccomyxa</taxon>
        <taxon>Coccomyxa subellipsoidea</taxon>
    </lineage>
</organism>
<evidence type="ECO:0000313" key="1">
    <source>
        <dbReference type="EMBL" id="EIE20410.1"/>
    </source>
</evidence>
<proteinExistence type="predicted"/>
<dbReference type="EMBL" id="AGSI01000015">
    <property type="protein sequence ID" value="EIE20410.1"/>
    <property type="molecule type" value="Genomic_DNA"/>
</dbReference>
<reference evidence="1 2" key="1">
    <citation type="journal article" date="2012" name="Genome Biol.">
        <title>The genome of the polar eukaryotic microalga coccomyxa subellipsoidea reveals traits of cold adaptation.</title>
        <authorList>
            <person name="Blanc G."/>
            <person name="Agarkova I."/>
            <person name="Grimwood J."/>
            <person name="Kuo A."/>
            <person name="Brueggeman A."/>
            <person name="Dunigan D."/>
            <person name="Gurnon J."/>
            <person name="Ladunga I."/>
            <person name="Lindquist E."/>
            <person name="Lucas S."/>
            <person name="Pangilinan J."/>
            <person name="Proschold T."/>
            <person name="Salamov A."/>
            <person name="Schmutz J."/>
            <person name="Weeks D."/>
            <person name="Yamada T."/>
            <person name="Claverie J.M."/>
            <person name="Grigoriev I."/>
            <person name="Van Etten J."/>
            <person name="Lomsadze A."/>
            <person name="Borodovsky M."/>
        </authorList>
    </citation>
    <scope>NUCLEOTIDE SEQUENCE [LARGE SCALE GENOMIC DNA]</scope>
    <source>
        <strain evidence="1 2">C-169</strain>
    </source>
</reference>
<protein>
    <submittedName>
        <fullName evidence="1">Uncharacterized protein</fullName>
    </submittedName>
</protein>
<dbReference type="AlphaFoldDB" id="I0YPU1"/>
<dbReference type="Proteomes" id="UP000007264">
    <property type="component" value="Unassembled WGS sequence"/>
</dbReference>
<dbReference type="RefSeq" id="XP_005644954.1">
    <property type="nucleotide sequence ID" value="XM_005644897.1"/>
</dbReference>
<gene>
    <name evidence="1" type="ORF">COCSUDRAFT_33967</name>
</gene>
<accession>I0YPU1</accession>
<evidence type="ECO:0000313" key="2">
    <source>
        <dbReference type="Proteomes" id="UP000007264"/>
    </source>
</evidence>
<dbReference type="KEGG" id="csl:COCSUDRAFT_33967"/>
<comment type="caution">
    <text evidence="1">The sequence shown here is derived from an EMBL/GenBank/DDBJ whole genome shotgun (WGS) entry which is preliminary data.</text>
</comment>
<sequence>MAPGAGRHAVRGCGLPDPRLQGLKGCIKFPSHSMACAGVKTCTSNIAQSSSIRIPSTGLPFHS</sequence>